<dbReference type="EMBL" id="RWJN01000200">
    <property type="protein sequence ID" value="TCD65069.1"/>
    <property type="molecule type" value="Genomic_DNA"/>
</dbReference>
<gene>
    <name evidence="12" type="primary">CHS7</name>
    <name evidence="12" type="ORF">EIP91_003271</name>
</gene>
<proteinExistence type="inferred from homology"/>
<comment type="caution">
    <text evidence="12">The sequence shown here is derived from an EMBL/GenBank/DDBJ whole genome shotgun (WGS) entry which is preliminary data.</text>
</comment>
<evidence type="ECO:0000256" key="6">
    <source>
        <dbReference type="ARBA" id="ARBA00022824"/>
    </source>
</evidence>
<feature type="transmembrane region" description="Helical" evidence="11">
    <location>
        <begin position="147"/>
        <end position="168"/>
    </location>
</feature>
<keyword evidence="5 11" id="KW-0812">Transmembrane</keyword>
<dbReference type="Proteomes" id="UP000292702">
    <property type="component" value="Unassembled WGS sequence"/>
</dbReference>
<sequence length="347" mass="38244">MGVKFGSFDSICETAALVICPLVGADQGIEPSCYSRNVEISGTLIFQPSTCFVHIVAIIMTAIMIFHIRSKYTAVGRKEIIMFFYLYAIIELLAIFLDSGIIPTSNPSYPWFAAVYTGLIAATYCCLLINGFVGFQFAEDGTPVSLWLLRLSCLAVFGVSLFVAIATFKNIAGFSYAKPIGLWIIYILWPLICTVVYIVSQLVLVFRTLEDRWPIGDIIFGTAFFTIAQVILFAFSVTICDAIKHYIDGLFFFTLCMLLSVMMVYKYWDSITREDLEFSVGSKATVWEVKDPLLAGANELEYEDTVSNYNSGPASLVGGVSGKQMYGGAPPISGVVGRNGFPTGERY</sequence>
<keyword evidence="4" id="KW-0813">Transport</keyword>
<feature type="transmembrane region" description="Helical" evidence="11">
    <location>
        <begin position="180"/>
        <end position="206"/>
    </location>
</feature>
<evidence type="ECO:0000256" key="5">
    <source>
        <dbReference type="ARBA" id="ARBA00022692"/>
    </source>
</evidence>
<dbReference type="Pfam" id="PF12271">
    <property type="entry name" value="Chs7"/>
    <property type="match status" value="1"/>
</dbReference>
<dbReference type="STRING" id="92696.A0A4R0RJB2"/>
<evidence type="ECO:0000256" key="3">
    <source>
        <dbReference type="ARBA" id="ARBA00018354"/>
    </source>
</evidence>
<keyword evidence="6" id="KW-0256">Endoplasmic reticulum</keyword>
<feature type="transmembrane region" description="Helical" evidence="11">
    <location>
        <begin position="218"/>
        <end position="239"/>
    </location>
</feature>
<evidence type="ECO:0000256" key="1">
    <source>
        <dbReference type="ARBA" id="ARBA00004477"/>
    </source>
</evidence>
<dbReference type="GO" id="GO:0005789">
    <property type="term" value="C:endoplasmic reticulum membrane"/>
    <property type="evidence" value="ECO:0007669"/>
    <property type="project" value="UniProtKB-SubCell"/>
</dbReference>
<protein>
    <recommendedName>
        <fullName evidence="3">Chitin synthase export chaperone</fullName>
    </recommendedName>
</protein>
<evidence type="ECO:0000256" key="2">
    <source>
        <dbReference type="ARBA" id="ARBA00009274"/>
    </source>
</evidence>
<feature type="transmembrane region" description="Helical" evidence="11">
    <location>
        <begin position="80"/>
        <end position="97"/>
    </location>
</feature>
<feature type="transmembrane region" description="Helical" evidence="11">
    <location>
        <begin position="45"/>
        <end position="68"/>
    </location>
</feature>
<feature type="transmembrane region" description="Helical" evidence="11">
    <location>
        <begin position="109"/>
        <end position="135"/>
    </location>
</feature>
<evidence type="ECO:0000256" key="7">
    <source>
        <dbReference type="ARBA" id="ARBA00022927"/>
    </source>
</evidence>
<evidence type="ECO:0000256" key="10">
    <source>
        <dbReference type="ARBA" id="ARBA00023316"/>
    </source>
</evidence>
<keyword evidence="8 11" id="KW-1133">Transmembrane helix</keyword>
<comment type="similarity">
    <text evidence="2">Belongs to the CHS7 family.</text>
</comment>
<dbReference type="GO" id="GO:0051082">
    <property type="term" value="F:unfolded protein binding"/>
    <property type="evidence" value="ECO:0007669"/>
    <property type="project" value="TreeGrafter"/>
</dbReference>
<evidence type="ECO:0000313" key="13">
    <source>
        <dbReference type="Proteomes" id="UP000292702"/>
    </source>
</evidence>
<evidence type="ECO:0000256" key="4">
    <source>
        <dbReference type="ARBA" id="ARBA00022448"/>
    </source>
</evidence>
<dbReference type="OrthoDB" id="2189463at2759"/>
<dbReference type="GO" id="GO:0071555">
    <property type="term" value="P:cell wall organization"/>
    <property type="evidence" value="ECO:0007669"/>
    <property type="project" value="UniProtKB-KW"/>
</dbReference>
<dbReference type="GO" id="GO:0015031">
    <property type="term" value="P:protein transport"/>
    <property type="evidence" value="ECO:0007669"/>
    <property type="project" value="UniProtKB-KW"/>
</dbReference>
<dbReference type="AlphaFoldDB" id="A0A4R0RJB2"/>
<keyword evidence="10" id="KW-0961">Cell wall biogenesis/degradation</keyword>
<keyword evidence="13" id="KW-1185">Reference proteome</keyword>
<dbReference type="PANTHER" id="PTHR35329:SF2">
    <property type="entry name" value="CHITIN SYNTHASE EXPORT CHAPERONE"/>
    <property type="match status" value="1"/>
</dbReference>
<reference evidence="12 13" key="1">
    <citation type="submission" date="2018-11" db="EMBL/GenBank/DDBJ databases">
        <title>Genome assembly of Steccherinum ochraceum LE-BIN_3174, the white-rot fungus of the Steccherinaceae family (The Residual Polyporoid clade, Polyporales, Basidiomycota).</title>
        <authorList>
            <person name="Fedorova T.V."/>
            <person name="Glazunova O.A."/>
            <person name="Landesman E.O."/>
            <person name="Moiseenko K.V."/>
            <person name="Psurtseva N.V."/>
            <person name="Savinova O.S."/>
            <person name="Shakhova N.V."/>
            <person name="Tyazhelova T.V."/>
            <person name="Vasina D.V."/>
        </authorList>
    </citation>
    <scope>NUCLEOTIDE SEQUENCE [LARGE SCALE GENOMIC DNA]</scope>
    <source>
        <strain evidence="12 13">LE-BIN_3174</strain>
    </source>
</reference>
<comment type="subcellular location">
    <subcellularLocation>
        <location evidence="1">Endoplasmic reticulum membrane</location>
        <topology evidence="1">Multi-pass membrane protein</topology>
    </subcellularLocation>
</comment>
<evidence type="ECO:0000256" key="8">
    <source>
        <dbReference type="ARBA" id="ARBA00022989"/>
    </source>
</evidence>
<dbReference type="InterPro" id="IPR022057">
    <property type="entry name" value="Chs7"/>
</dbReference>
<keyword evidence="7" id="KW-0653">Protein transport</keyword>
<evidence type="ECO:0000256" key="11">
    <source>
        <dbReference type="SAM" id="Phobius"/>
    </source>
</evidence>
<keyword evidence="9 11" id="KW-0472">Membrane</keyword>
<dbReference type="GO" id="GO:0006457">
    <property type="term" value="P:protein folding"/>
    <property type="evidence" value="ECO:0007669"/>
    <property type="project" value="TreeGrafter"/>
</dbReference>
<evidence type="ECO:0000256" key="9">
    <source>
        <dbReference type="ARBA" id="ARBA00023136"/>
    </source>
</evidence>
<accession>A0A4R0RJB2</accession>
<dbReference type="PANTHER" id="PTHR35329">
    <property type="entry name" value="CHITIN SYNTHASE EXPORT CHAPERONE"/>
    <property type="match status" value="1"/>
</dbReference>
<evidence type="ECO:0000313" key="12">
    <source>
        <dbReference type="EMBL" id="TCD65069.1"/>
    </source>
</evidence>
<name>A0A4R0RJB2_9APHY</name>
<feature type="transmembrane region" description="Helical" evidence="11">
    <location>
        <begin position="245"/>
        <end position="265"/>
    </location>
</feature>
<organism evidence="12 13">
    <name type="scientific">Steccherinum ochraceum</name>
    <dbReference type="NCBI Taxonomy" id="92696"/>
    <lineage>
        <taxon>Eukaryota</taxon>
        <taxon>Fungi</taxon>
        <taxon>Dikarya</taxon>
        <taxon>Basidiomycota</taxon>
        <taxon>Agaricomycotina</taxon>
        <taxon>Agaricomycetes</taxon>
        <taxon>Polyporales</taxon>
        <taxon>Steccherinaceae</taxon>
        <taxon>Steccherinum</taxon>
    </lineage>
</organism>